<dbReference type="EMBL" id="DQSV01000093">
    <property type="protein sequence ID" value="HIP17594.1"/>
    <property type="molecule type" value="Genomic_DNA"/>
</dbReference>
<reference evidence="3" key="1">
    <citation type="journal article" date="2020" name="ISME J.">
        <title>Gammaproteobacteria mediating utilization of methyl-, sulfur- and petroleum organic compounds in deep ocean hydrothermal plumes.</title>
        <authorList>
            <person name="Zhou Z."/>
            <person name="Liu Y."/>
            <person name="Pan J."/>
            <person name="Cron B.R."/>
            <person name="Toner B.M."/>
            <person name="Anantharaman K."/>
            <person name="Breier J.A."/>
            <person name="Dick G.J."/>
            <person name="Li M."/>
        </authorList>
    </citation>
    <scope>NUCLEOTIDE SEQUENCE</scope>
    <source>
        <strain evidence="3">SZUA-1385</strain>
    </source>
</reference>
<evidence type="ECO:0000313" key="3">
    <source>
        <dbReference type="EMBL" id="HIP17594.1"/>
    </source>
</evidence>
<evidence type="ECO:0000256" key="1">
    <source>
        <dbReference type="ARBA" id="ARBA00023125"/>
    </source>
</evidence>
<dbReference type="NCBIfam" id="NF009032">
    <property type="entry name" value="PRK12366.1-3"/>
    <property type="match status" value="1"/>
</dbReference>
<keyword evidence="1" id="KW-0238">DNA-binding</keyword>
<comment type="caution">
    <text evidence="3">The sequence shown here is derived from an EMBL/GenBank/DDBJ whole genome shotgun (WGS) entry which is preliminary data.</text>
</comment>
<dbReference type="Pfam" id="PF01336">
    <property type="entry name" value="tRNA_anti-codon"/>
    <property type="match status" value="2"/>
</dbReference>
<evidence type="ECO:0000313" key="4">
    <source>
        <dbReference type="Proteomes" id="UP000605144"/>
    </source>
</evidence>
<organism evidence="3 4">
    <name type="scientific">Methanothermococcus okinawensis</name>
    <dbReference type="NCBI Taxonomy" id="155863"/>
    <lineage>
        <taxon>Archaea</taxon>
        <taxon>Methanobacteriati</taxon>
        <taxon>Methanobacteriota</taxon>
        <taxon>Methanomada group</taxon>
        <taxon>Methanococci</taxon>
        <taxon>Methanococcales</taxon>
        <taxon>Methanococcaceae</taxon>
        <taxon>Methanothermococcus</taxon>
    </lineage>
</organism>
<name>A0A832YTW4_9EURY</name>
<dbReference type="CDD" id="cd04491">
    <property type="entry name" value="SoSSB_OBF"/>
    <property type="match status" value="3"/>
</dbReference>
<evidence type="ECO:0000259" key="2">
    <source>
        <dbReference type="Pfam" id="PF01336"/>
    </source>
</evidence>
<sequence>MDNGRLKEIKKKILTKISNEELEERIKKEISQSSGLMDENAAILVIASDLKIDIDQEYDEEEYNFSIKDISNGQSNVEITGKILEISNIKEFNRKDGSTGKIRSISIADNTGIIRLVLWNDKVHLADDLNVGDVIRVENAFSRKWRDKIELNSGSNLIIEKLEKYDKNKYPEIKEVYTIGELTPNMPAKVRGEVISIYDTREFDKRDGSVGKVKSFILRDDEGTLRCTLWDDLTDIQLNRGDVVEVSGIVREGLRGLEISVNDLKVIKKEECVEVPTVDISQLSDYEGDVVSIKGRVTHISTPKTVKFNDRETALQEITLMDNSGSVRVSFWGRNTEMLEDIKEGDPLHIMNCRVKSYLTPEGEKIIHLSAQYDSKVIKDESIKAPEYKENLIEIKDIKGEDAREDITLVGRVLQVYDINQFERKDGTTGTVRNIMLEDCTGRIRLVLWDNNALLDIKEGDIVKVVHGYVRDSGEYVDLHVGRYGRIIINPEGIDLDIKTNRKFIKELTEGETAEIRGTVVDYRKQDLILYLCPNCGKRASLVDDKYLCNQCGEVNPRELPIITLILDDGTSNISCNLYGKMVERILNMSQEELKSANIEILENLLGQEKVFTGVVNKGYRDLEFSVKGLMEFDLDKEIEFLKNIQ</sequence>
<dbReference type="InterPro" id="IPR004365">
    <property type="entry name" value="NA-bd_OB_tRNA"/>
</dbReference>
<dbReference type="InterPro" id="IPR051231">
    <property type="entry name" value="SOSS-B"/>
</dbReference>
<dbReference type="Proteomes" id="UP000605144">
    <property type="component" value="Unassembled WGS sequence"/>
</dbReference>
<protein>
    <submittedName>
        <fullName evidence="3">Replication factor A</fullName>
    </submittedName>
</protein>
<dbReference type="PANTHER" id="PTHR13356">
    <property type="entry name" value="OB FOLD NUCLEIC ACID BINDING PROTEIN-RELATED"/>
    <property type="match status" value="1"/>
</dbReference>
<proteinExistence type="predicted"/>
<feature type="domain" description="OB" evidence="2">
    <location>
        <begin position="189"/>
        <end position="267"/>
    </location>
</feature>
<dbReference type="GO" id="GO:0003677">
    <property type="term" value="F:DNA binding"/>
    <property type="evidence" value="ECO:0007669"/>
    <property type="project" value="UniProtKB-KW"/>
</dbReference>
<feature type="domain" description="OB" evidence="2">
    <location>
        <begin position="77"/>
        <end position="151"/>
    </location>
</feature>
<dbReference type="GO" id="GO:0010212">
    <property type="term" value="P:response to ionizing radiation"/>
    <property type="evidence" value="ECO:0007669"/>
    <property type="project" value="TreeGrafter"/>
</dbReference>
<dbReference type="Gene3D" id="2.40.50.140">
    <property type="entry name" value="Nucleic acid-binding proteins"/>
    <property type="match status" value="5"/>
</dbReference>
<dbReference type="SUPFAM" id="SSF50249">
    <property type="entry name" value="Nucleic acid-binding proteins"/>
    <property type="match status" value="5"/>
</dbReference>
<dbReference type="AlphaFoldDB" id="A0A832YTW4"/>
<accession>A0A832YTW4</accession>
<dbReference type="GO" id="GO:0000724">
    <property type="term" value="P:double-strand break repair via homologous recombination"/>
    <property type="evidence" value="ECO:0007669"/>
    <property type="project" value="TreeGrafter"/>
</dbReference>
<gene>
    <name evidence="3" type="ORF">EYG76_04800</name>
</gene>
<dbReference type="PANTHER" id="PTHR13356:SF0">
    <property type="entry name" value="SOSS COMPLEX SUBUNIT B HOMOLOG"/>
    <property type="match status" value="1"/>
</dbReference>
<dbReference type="InterPro" id="IPR012340">
    <property type="entry name" value="NA-bd_OB-fold"/>
</dbReference>